<evidence type="ECO:0000256" key="2">
    <source>
        <dbReference type="ARBA" id="ARBA00022771"/>
    </source>
</evidence>
<dbReference type="AlphaFoldDB" id="A0A6J1LJW4"/>
<dbReference type="FunFam" id="3.40.630.30:FF:000013">
    <property type="entry name" value="cysteine-rich protein 2-binding protein-like"/>
    <property type="match status" value="1"/>
</dbReference>
<feature type="domain" description="N-acetyltransferase" evidence="5">
    <location>
        <begin position="641"/>
        <end position="785"/>
    </location>
</feature>
<protein>
    <submittedName>
        <fullName evidence="7">Cysteine-rich protein 2-binding protein</fullName>
    </submittedName>
</protein>
<evidence type="ECO:0000313" key="6">
    <source>
        <dbReference type="Proteomes" id="UP000504633"/>
    </source>
</evidence>
<dbReference type="CDD" id="cd04301">
    <property type="entry name" value="NAT_SF"/>
    <property type="match status" value="1"/>
</dbReference>
<dbReference type="InterPro" id="IPR016181">
    <property type="entry name" value="Acyl_CoA_acyltransferase"/>
</dbReference>
<organism evidence="6 7">
    <name type="scientific">Drosophila hydei</name>
    <name type="common">Fruit fly</name>
    <dbReference type="NCBI Taxonomy" id="7224"/>
    <lineage>
        <taxon>Eukaryota</taxon>
        <taxon>Metazoa</taxon>
        <taxon>Ecdysozoa</taxon>
        <taxon>Arthropoda</taxon>
        <taxon>Hexapoda</taxon>
        <taxon>Insecta</taxon>
        <taxon>Pterygota</taxon>
        <taxon>Neoptera</taxon>
        <taxon>Endopterygota</taxon>
        <taxon>Diptera</taxon>
        <taxon>Brachycera</taxon>
        <taxon>Muscomorpha</taxon>
        <taxon>Ephydroidea</taxon>
        <taxon>Drosophilidae</taxon>
        <taxon>Drosophila</taxon>
    </lineage>
</organism>
<dbReference type="OrthoDB" id="4080456at2759"/>
<dbReference type="GO" id="GO:0008270">
    <property type="term" value="F:zinc ion binding"/>
    <property type="evidence" value="ECO:0007669"/>
    <property type="project" value="UniProtKB-KW"/>
</dbReference>
<evidence type="ECO:0000313" key="7">
    <source>
        <dbReference type="RefSeq" id="XP_023164931.2"/>
    </source>
</evidence>
<dbReference type="SUPFAM" id="SSF55729">
    <property type="entry name" value="Acyl-CoA N-acyltransferases (Nat)"/>
    <property type="match status" value="1"/>
</dbReference>
<keyword evidence="3" id="KW-0862">Zinc</keyword>
<feature type="region of interest" description="Disordered" evidence="4">
    <location>
        <begin position="363"/>
        <end position="404"/>
    </location>
</feature>
<dbReference type="SUPFAM" id="SSF57903">
    <property type="entry name" value="FYVE/PHD zinc finger"/>
    <property type="match status" value="1"/>
</dbReference>
<dbReference type="PROSITE" id="PS01359">
    <property type="entry name" value="ZF_PHD_1"/>
    <property type="match status" value="1"/>
</dbReference>
<dbReference type="PROSITE" id="PS51186">
    <property type="entry name" value="GNAT"/>
    <property type="match status" value="1"/>
</dbReference>
<dbReference type="InterPro" id="IPR019786">
    <property type="entry name" value="Zinc_finger_PHD-type_CS"/>
</dbReference>
<accession>A0A6J1LJW4</accession>
<feature type="region of interest" description="Disordered" evidence="4">
    <location>
        <begin position="420"/>
        <end position="441"/>
    </location>
</feature>
<dbReference type="Pfam" id="PF00583">
    <property type="entry name" value="Acetyltransf_1"/>
    <property type="match status" value="1"/>
</dbReference>
<proteinExistence type="predicted"/>
<reference evidence="7" key="1">
    <citation type="submission" date="2025-08" db="UniProtKB">
        <authorList>
            <consortium name="RefSeq"/>
        </authorList>
    </citation>
    <scope>IDENTIFICATION</scope>
    <source>
        <strain evidence="7">15085-1641.00</strain>
        <tissue evidence="7">Whole body</tissue>
    </source>
</reference>
<dbReference type="GeneID" id="111595438"/>
<sequence>MSRSQAAEDSRSRCNYCQAAIEDDNYLDCQKCEQSVHIKCLPHASTPGDLLGDVFFDFTCIKCVRKESIASEEGPRERFVRQRIPWLLVLTLALYNLSLKSKGLSHHGYFHWRTHIISFVDKNWNYIFEPRVRRRKQWAGSVSGALSHNSPEYFQSGVNVCLEHGWWRLAKPNLTPRSVRAEYEQRLLERQQLRTDRRLPVQDENSCGSDLSVTDHQSDVQPSIITTDDTSQGLPAVPPSEGCARAIPYKGRSPKLPTVEQPAELQQQEHGDLQQSEETSEVSTQLLPLSSVQASLMDFLAESLGGDDLSMFMPPPLIGAGGKGDFFMSDALLEAPGNSASLFELENNFGLPPAECVTTTAEAVTETDTEIMPKLEQQNPSSSSSESEDEPMETEQQTTASNSYQPRIVQVTNFQVQEQLQQSSQIKEEPLESKEEPDDVELESLAKSNISLEPCKPSGFARQPRRNWPWLQETANEQLPHQECTQQQLRLMTAHEEQELHQQLHKIFMLDKNNENDIPAYVRRLYRKLCVRKWKREHNRPVFNLDEHIDPMSRARLQLVKQQAQILDRYQLLEQGNANNRSSFYARIVGCTEYELFESPYTQRVLHPFIYRSQNMGPPWLRLMCELQHRVNKCYPTRSTIDFCYVRPQHIPAVNALLQSVFWPGIDVSDCLSYPDYSVVALYKKLVIGCGFLVPDVGYNEAYISFMAVRHNWRRAGIASFMLYHLIQTCMSKDITLHVSSSNSAVMLYQKFGFKIEEVILDFYDKYLPINSKQSRNAFFLRLMR</sequence>
<dbReference type="CTD" id="35113"/>
<dbReference type="PANTHER" id="PTHR20916:SF26">
    <property type="entry name" value="CYSTEINE-RICH PROTEIN 2-BINDING PROTEIN"/>
    <property type="match status" value="1"/>
</dbReference>
<evidence type="ECO:0000256" key="3">
    <source>
        <dbReference type="ARBA" id="ARBA00022833"/>
    </source>
</evidence>
<dbReference type="InterPro" id="IPR011011">
    <property type="entry name" value="Znf_FYVE_PHD"/>
</dbReference>
<dbReference type="Proteomes" id="UP000504633">
    <property type="component" value="Unplaced"/>
</dbReference>
<feature type="compositionally biased region" description="Low complexity" evidence="4">
    <location>
        <begin position="376"/>
        <end position="385"/>
    </location>
</feature>
<evidence type="ECO:0000256" key="4">
    <source>
        <dbReference type="SAM" id="MobiDB-lite"/>
    </source>
</evidence>
<dbReference type="Gene3D" id="3.90.980.20">
    <property type="match status" value="1"/>
</dbReference>
<dbReference type="OMA" id="PRRNWPW"/>
<dbReference type="SMART" id="SM00249">
    <property type="entry name" value="PHD"/>
    <property type="match status" value="1"/>
</dbReference>
<keyword evidence="6" id="KW-1185">Reference proteome</keyword>
<dbReference type="InterPro" id="IPR001965">
    <property type="entry name" value="Znf_PHD"/>
</dbReference>
<dbReference type="Gene3D" id="3.40.630.30">
    <property type="match status" value="1"/>
</dbReference>
<keyword evidence="2" id="KW-0863">Zinc-finger</keyword>
<keyword evidence="1" id="KW-0479">Metal-binding</keyword>
<evidence type="ECO:0000256" key="1">
    <source>
        <dbReference type="ARBA" id="ARBA00022723"/>
    </source>
</evidence>
<dbReference type="KEGG" id="dhe:111595438"/>
<dbReference type="InterPro" id="IPR000182">
    <property type="entry name" value="GNAT_dom"/>
</dbReference>
<dbReference type="GO" id="GO:0004402">
    <property type="term" value="F:histone acetyltransferase activity"/>
    <property type="evidence" value="ECO:0007669"/>
    <property type="project" value="TreeGrafter"/>
</dbReference>
<dbReference type="RefSeq" id="XP_023164931.2">
    <property type="nucleotide sequence ID" value="XM_023309163.2"/>
</dbReference>
<dbReference type="PANTHER" id="PTHR20916">
    <property type="entry name" value="CYSTEINE AND GLYCINE-RICH PROTEIN 2 BINDING PROTEIN"/>
    <property type="match status" value="1"/>
</dbReference>
<feature type="region of interest" description="Disordered" evidence="4">
    <location>
        <begin position="226"/>
        <end position="280"/>
    </location>
</feature>
<name>A0A6J1LJW4_DROHY</name>
<gene>
    <name evidence="7" type="primary">LOC111595438</name>
</gene>
<evidence type="ECO:0000259" key="5">
    <source>
        <dbReference type="PROSITE" id="PS51186"/>
    </source>
</evidence>